<proteinExistence type="predicted"/>
<organism evidence="2">
    <name type="scientific">Soybean cyst nematode associated northern cereal mosaic virus</name>
    <dbReference type="NCBI Taxonomy" id="1034378"/>
    <lineage>
        <taxon>Viruses</taxon>
        <taxon>Riboviria</taxon>
        <taxon>Orthornavirae</taxon>
        <taxon>Negarnaviricota</taxon>
        <taxon>Haploviricotina</taxon>
        <taxon>Monjiviricetes</taxon>
        <taxon>Mononegavirales</taxon>
        <taxon>Rhabdoviridae</taxon>
        <taxon>Betarhabdovirinae</taxon>
    </lineage>
</organism>
<accession>G0WXQ3</accession>
<protein>
    <submittedName>
        <fullName evidence="2">Tegument protein</fullName>
    </submittedName>
</protein>
<reference evidence="2" key="1">
    <citation type="journal article" date="2011" name="J. Gen. Virol.">
        <title>Discovery and initial analysis of novel viral genomes in the soybean cyst nematode.</title>
        <authorList>
            <person name="Bekal S."/>
            <person name="Domier L.L."/>
            <person name="Niblack T.L."/>
            <person name="Lambert K.N."/>
        </authorList>
    </citation>
    <scope>NUCLEOTIDE SEQUENCE</scope>
</reference>
<feature type="region of interest" description="Disordered" evidence="1">
    <location>
        <begin position="40"/>
        <end position="89"/>
    </location>
</feature>
<feature type="compositionally biased region" description="Acidic residues" evidence="1">
    <location>
        <begin position="53"/>
        <end position="74"/>
    </location>
</feature>
<name>G0WXQ3_9RHAB</name>
<evidence type="ECO:0000256" key="1">
    <source>
        <dbReference type="SAM" id="MobiDB-lite"/>
    </source>
</evidence>
<dbReference type="EMBL" id="HM849039">
    <property type="protein sequence ID" value="AEF56730.1"/>
    <property type="molecule type" value="Viral_cRNA"/>
</dbReference>
<evidence type="ECO:0000313" key="2">
    <source>
        <dbReference type="EMBL" id="AEF56730.1"/>
    </source>
</evidence>
<sequence length="295" mass="32462">MATSPIDKTAPPLSEILRADGDAPVIGGATKEGLAEITKLGDLLGSERPKDLSDEDDDEEETDEEDEEFEENDSGDGIPPMYTGARPHGDMNIEAATRMFSSSSARDSTGMYSSKPTVMFPSRDSFDIWCRENSLEEEAVNKLLYLRHQSLGDSVVLPLDSVTLATLSLKTSEAAREEREKVAEEVRLVSGQLSSLAREVGTIASLTEAVQALAGAADRDIRWQQERFDMITVFLQFMSVEESPAPLRWGPLLWEVDYGKLAAALAEFDDVEDKERVLASYMAAAKVSLEKKKMM</sequence>